<name>A0A212LSP3_9FIRM</name>
<comment type="similarity">
    <text evidence="2 6">Belongs to the flagella basal body rod proteins family.</text>
</comment>
<dbReference type="InterPro" id="IPR019776">
    <property type="entry name" value="Flagellar_basal_body_rod_CS"/>
</dbReference>
<organism evidence="8">
    <name type="scientific">uncultured Sporomusa sp</name>
    <dbReference type="NCBI Taxonomy" id="307249"/>
    <lineage>
        <taxon>Bacteria</taxon>
        <taxon>Bacillati</taxon>
        <taxon>Bacillota</taxon>
        <taxon>Negativicutes</taxon>
        <taxon>Selenomonadales</taxon>
        <taxon>Sporomusaceae</taxon>
        <taxon>Sporomusa</taxon>
        <taxon>environmental samples</taxon>
    </lineage>
</organism>
<dbReference type="PANTHER" id="PTHR30435:SF12">
    <property type="entry name" value="FLAGELLAR BASAL BODY ROD PROTEIN FLGB"/>
    <property type="match status" value="1"/>
</dbReference>
<dbReference type="EMBL" id="FMJE01000003">
    <property type="protein sequence ID" value="SCM80470.1"/>
    <property type="molecule type" value="Genomic_DNA"/>
</dbReference>
<dbReference type="GO" id="GO:0030694">
    <property type="term" value="C:bacterial-type flagellum basal body, rod"/>
    <property type="evidence" value="ECO:0007669"/>
    <property type="project" value="InterPro"/>
</dbReference>
<dbReference type="RefSeq" id="WP_075755040.1">
    <property type="nucleotide sequence ID" value="NZ_LT608335.1"/>
</dbReference>
<dbReference type="PROSITE" id="PS00588">
    <property type="entry name" value="FLAGELLA_BB_ROD"/>
    <property type="match status" value="1"/>
</dbReference>
<protein>
    <recommendedName>
        <fullName evidence="3 6">Flagellar basal body rod protein FlgB</fullName>
    </recommendedName>
</protein>
<comment type="function">
    <text evidence="5 6">Structural component of flagellum, the bacterial motility apparatus. Part of the rod structure of flagellar basal body.</text>
</comment>
<keyword evidence="4 6" id="KW-0975">Bacterial flagellum</keyword>
<dbReference type="InterPro" id="IPR001444">
    <property type="entry name" value="Flag_bb_rod_N"/>
</dbReference>
<evidence type="ECO:0000256" key="3">
    <source>
        <dbReference type="ARBA" id="ARBA00014376"/>
    </source>
</evidence>
<evidence type="ECO:0000313" key="8">
    <source>
        <dbReference type="EMBL" id="SCM80470.1"/>
    </source>
</evidence>
<dbReference type="InterPro" id="IPR006300">
    <property type="entry name" value="FlgB"/>
</dbReference>
<dbReference type="Pfam" id="PF00460">
    <property type="entry name" value="Flg_bb_rod"/>
    <property type="match status" value="1"/>
</dbReference>
<sequence length="138" mass="14805">MLDSLLKSTQVSVLEKALGAASLRHKVISNNIANVNTPKFKKSEVSFEDQLELAMSAGKPAIARTHARHLPIKSTGITNVEPTIHTITTTSFRSDGSNVDIDSEMAGLAKNSIYYDAVAQQINKYFAGIKSAISGGRS</sequence>
<evidence type="ECO:0000256" key="6">
    <source>
        <dbReference type="PIRNR" id="PIRNR002889"/>
    </source>
</evidence>
<keyword evidence="8" id="KW-0282">Flagellum</keyword>
<evidence type="ECO:0000256" key="1">
    <source>
        <dbReference type="ARBA" id="ARBA00004117"/>
    </source>
</evidence>
<dbReference type="GO" id="GO:0071978">
    <property type="term" value="P:bacterial-type flagellum-dependent swarming motility"/>
    <property type="evidence" value="ECO:0007669"/>
    <property type="project" value="TreeGrafter"/>
</dbReference>
<comment type="subcellular location">
    <subcellularLocation>
        <location evidence="1 6">Bacterial flagellum basal body</location>
    </subcellularLocation>
</comment>
<feature type="domain" description="Flagellar basal body rod protein N-terminal" evidence="7">
    <location>
        <begin position="14"/>
        <end position="41"/>
    </location>
</feature>
<keyword evidence="8" id="KW-0966">Cell projection</keyword>
<reference evidence="8" key="1">
    <citation type="submission" date="2016-08" db="EMBL/GenBank/DDBJ databases">
        <authorList>
            <person name="Seilhamer J.J."/>
        </authorList>
    </citation>
    <scope>NUCLEOTIDE SEQUENCE</scope>
    <source>
        <strain evidence="8">86</strain>
    </source>
</reference>
<dbReference type="PIRSF" id="PIRSF002889">
    <property type="entry name" value="Rod_FlgB"/>
    <property type="match status" value="1"/>
</dbReference>
<comment type="subunit">
    <text evidence="6">The basal body constitutes a major portion of the flagellar organelle and consists of a number of rings mounted on a central rod.</text>
</comment>
<evidence type="ECO:0000259" key="7">
    <source>
        <dbReference type="Pfam" id="PF00460"/>
    </source>
</evidence>
<gene>
    <name evidence="8" type="primary">flgB</name>
    <name evidence="8" type="ORF">KL86SPO_30648</name>
</gene>
<accession>A0A212LSP3</accession>
<evidence type="ECO:0000256" key="4">
    <source>
        <dbReference type="ARBA" id="ARBA00023143"/>
    </source>
</evidence>
<keyword evidence="8" id="KW-0969">Cilium</keyword>
<evidence type="ECO:0000256" key="5">
    <source>
        <dbReference type="ARBA" id="ARBA00024934"/>
    </source>
</evidence>
<proteinExistence type="inferred from homology"/>
<evidence type="ECO:0000256" key="2">
    <source>
        <dbReference type="ARBA" id="ARBA00009677"/>
    </source>
</evidence>
<dbReference type="PANTHER" id="PTHR30435">
    <property type="entry name" value="FLAGELLAR PROTEIN"/>
    <property type="match status" value="1"/>
</dbReference>
<dbReference type="NCBIfam" id="TIGR01396">
    <property type="entry name" value="FlgB"/>
    <property type="match status" value="1"/>
</dbReference>
<dbReference type="AlphaFoldDB" id="A0A212LSP3"/>